<name>A0A8S1VPU4_PAROT</name>
<keyword evidence="1" id="KW-0812">Transmembrane</keyword>
<keyword evidence="1" id="KW-1133">Transmembrane helix</keyword>
<accession>A0A8S1VPU4</accession>
<organism evidence="2 3">
    <name type="scientific">Paramecium octaurelia</name>
    <dbReference type="NCBI Taxonomy" id="43137"/>
    <lineage>
        <taxon>Eukaryota</taxon>
        <taxon>Sar</taxon>
        <taxon>Alveolata</taxon>
        <taxon>Ciliophora</taxon>
        <taxon>Intramacronucleata</taxon>
        <taxon>Oligohymenophorea</taxon>
        <taxon>Peniculida</taxon>
        <taxon>Parameciidae</taxon>
        <taxon>Paramecium</taxon>
    </lineage>
</organism>
<reference evidence="2" key="1">
    <citation type="submission" date="2021-01" db="EMBL/GenBank/DDBJ databases">
        <authorList>
            <consortium name="Genoscope - CEA"/>
            <person name="William W."/>
        </authorList>
    </citation>
    <scope>NUCLEOTIDE SEQUENCE</scope>
</reference>
<dbReference type="Proteomes" id="UP000683925">
    <property type="component" value="Unassembled WGS sequence"/>
</dbReference>
<dbReference type="EMBL" id="CAJJDP010000070">
    <property type="protein sequence ID" value="CAD8178493.1"/>
    <property type="molecule type" value="Genomic_DNA"/>
</dbReference>
<dbReference type="InterPro" id="IPR013879">
    <property type="entry name" value="DUF1761"/>
</dbReference>
<protein>
    <recommendedName>
        <fullName evidence="4">DUF1761 domain-containing protein</fullName>
    </recommendedName>
</protein>
<dbReference type="OrthoDB" id="306201at2759"/>
<evidence type="ECO:0000313" key="3">
    <source>
        <dbReference type="Proteomes" id="UP000683925"/>
    </source>
</evidence>
<proteinExistence type="predicted"/>
<evidence type="ECO:0000256" key="1">
    <source>
        <dbReference type="SAM" id="Phobius"/>
    </source>
</evidence>
<dbReference type="Pfam" id="PF08570">
    <property type="entry name" value="DUF1761"/>
    <property type="match status" value="1"/>
</dbReference>
<feature type="transmembrane region" description="Helical" evidence="1">
    <location>
        <begin position="114"/>
        <end position="137"/>
    </location>
</feature>
<evidence type="ECO:0000313" key="2">
    <source>
        <dbReference type="EMBL" id="CAD8178493.1"/>
    </source>
</evidence>
<feature type="transmembrane region" description="Helical" evidence="1">
    <location>
        <begin position="5"/>
        <end position="23"/>
    </location>
</feature>
<keyword evidence="3" id="KW-1185">Reference proteome</keyword>
<dbReference type="AlphaFoldDB" id="A0A8S1VPU4"/>
<evidence type="ECO:0008006" key="4">
    <source>
        <dbReference type="Google" id="ProtNLM"/>
    </source>
</evidence>
<gene>
    <name evidence="2" type="ORF">POCTA_138.1.T0710086</name>
</gene>
<comment type="caution">
    <text evidence="2">The sequence shown here is derived from an EMBL/GenBank/DDBJ whole genome shotgun (WGS) entry which is preliminary data.</text>
</comment>
<feature type="transmembrane region" description="Helical" evidence="1">
    <location>
        <begin position="81"/>
        <end position="102"/>
    </location>
</feature>
<sequence length="138" mass="16317">MISKLLSILFGTISTMIIGFYWYSVIFRDRYMKDANVNLEKEKQKNQENNQPLLFELAGRFLQACLITIFYNLLKNKDEQDLILALSLAVFFCIAFQVQYYTSKVVWEQKTWNYFFIKVCEQFISLSTLSIIACIFVK</sequence>
<keyword evidence="1" id="KW-0472">Membrane</keyword>